<accession>A0A392S7C9</accession>
<dbReference type="Proteomes" id="UP000265520">
    <property type="component" value="Unassembled WGS sequence"/>
</dbReference>
<sequence length="62" mass="6855">MLEDEFLLFSASGAGSLRPAQLGWRAAQVVLRPAQFKETEDDLLIVGCVRRSRSCTRRSGSD</sequence>
<protein>
    <submittedName>
        <fullName evidence="1">Uncharacterized protein</fullName>
    </submittedName>
</protein>
<comment type="caution">
    <text evidence="1">The sequence shown here is derived from an EMBL/GenBank/DDBJ whole genome shotgun (WGS) entry which is preliminary data.</text>
</comment>
<organism evidence="1 2">
    <name type="scientific">Trifolium medium</name>
    <dbReference type="NCBI Taxonomy" id="97028"/>
    <lineage>
        <taxon>Eukaryota</taxon>
        <taxon>Viridiplantae</taxon>
        <taxon>Streptophyta</taxon>
        <taxon>Embryophyta</taxon>
        <taxon>Tracheophyta</taxon>
        <taxon>Spermatophyta</taxon>
        <taxon>Magnoliopsida</taxon>
        <taxon>eudicotyledons</taxon>
        <taxon>Gunneridae</taxon>
        <taxon>Pentapetalae</taxon>
        <taxon>rosids</taxon>
        <taxon>fabids</taxon>
        <taxon>Fabales</taxon>
        <taxon>Fabaceae</taxon>
        <taxon>Papilionoideae</taxon>
        <taxon>50 kb inversion clade</taxon>
        <taxon>NPAAA clade</taxon>
        <taxon>Hologalegina</taxon>
        <taxon>IRL clade</taxon>
        <taxon>Trifolieae</taxon>
        <taxon>Trifolium</taxon>
    </lineage>
</organism>
<dbReference type="EMBL" id="LXQA010322125">
    <property type="protein sequence ID" value="MCI43795.1"/>
    <property type="molecule type" value="Genomic_DNA"/>
</dbReference>
<evidence type="ECO:0000313" key="1">
    <source>
        <dbReference type="EMBL" id="MCI43795.1"/>
    </source>
</evidence>
<evidence type="ECO:0000313" key="2">
    <source>
        <dbReference type="Proteomes" id="UP000265520"/>
    </source>
</evidence>
<feature type="non-terminal residue" evidence="1">
    <location>
        <position position="62"/>
    </location>
</feature>
<keyword evidence="2" id="KW-1185">Reference proteome</keyword>
<reference evidence="1 2" key="1">
    <citation type="journal article" date="2018" name="Front. Plant Sci.">
        <title>Red Clover (Trifolium pratense) and Zigzag Clover (T. medium) - A Picture of Genomic Similarities and Differences.</title>
        <authorList>
            <person name="Dluhosova J."/>
            <person name="Istvanek J."/>
            <person name="Nedelnik J."/>
            <person name="Repkova J."/>
        </authorList>
    </citation>
    <scope>NUCLEOTIDE SEQUENCE [LARGE SCALE GENOMIC DNA]</scope>
    <source>
        <strain evidence="2">cv. 10/8</strain>
        <tissue evidence="1">Leaf</tissue>
    </source>
</reference>
<dbReference type="AlphaFoldDB" id="A0A392S7C9"/>
<proteinExistence type="predicted"/>
<name>A0A392S7C9_9FABA</name>